<evidence type="ECO:0000256" key="3">
    <source>
        <dbReference type="ARBA" id="ARBA00023284"/>
    </source>
</evidence>
<dbReference type="PROSITE" id="PS00194">
    <property type="entry name" value="THIOREDOXIN_1"/>
    <property type="match status" value="1"/>
</dbReference>
<reference evidence="6 7" key="1">
    <citation type="journal article" date="2017" name="Front. Microbiol.">
        <title>Labilibaculum manganireducens gen. nov., sp. nov. and Labilibaculum filiforme sp. nov., Novel Bacteroidetes Isolated from Subsurface Sediments of the Baltic Sea.</title>
        <authorList>
            <person name="Vandieken V."/>
            <person name="Marshall I.P."/>
            <person name="Niemann H."/>
            <person name="Engelen B."/>
            <person name="Cypionka H."/>
        </authorList>
    </citation>
    <scope>NUCLEOTIDE SEQUENCE [LARGE SCALE GENOMIC DNA]</scope>
    <source>
        <strain evidence="6 7">59.16B</strain>
    </source>
</reference>
<dbReference type="PROSITE" id="PS51352">
    <property type="entry name" value="THIOREDOXIN_2"/>
    <property type="match status" value="1"/>
</dbReference>
<dbReference type="Gene3D" id="3.40.30.10">
    <property type="entry name" value="Glutaredoxin"/>
    <property type="match status" value="1"/>
</dbReference>
<name>A0A2N3I0V6_9BACT</name>
<feature type="chain" id="PRO_5014871899" description="Thioredoxin domain-containing protein" evidence="4">
    <location>
        <begin position="20"/>
        <end position="379"/>
    </location>
</feature>
<evidence type="ECO:0000256" key="4">
    <source>
        <dbReference type="SAM" id="SignalP"/>
    </source>
</evidence>
<dbReference type="CDD" id="cd02966">
    <property type="entry name" value="TlpA_like_family"/>
    <property type="match status" value="1"/>
</dbReference>
<keyword evidence="4" id="KW-0732">Signal</keyword>
<gene>
    <name evidence="6" type="ORF">BZG02_07930</name>
</gene>
<keyword evidence="7" id="KW-1185">Reference proteome</keyword>
<dbReference type="Proteomes" id="UP000233535">
    <property type="component" value="Unassembled WGS sequence"/>
</dbReference>
<evidence type="ECO:0000313" key="6">
    <source>
        <dbReference type="EMBL" id="PKQ63931.1"/>
    </source>
</evidence>
<dbReference type="RefSeq" id="WP_101260879.1">
    <property type="nucleotide sequence ID" value="NZ_MVDD01000004.1"/>
</dbReference>
<protein>
    <recommendedName>
        <fullName evidence="5">Thioredoxin domain-containing protein</fullName>
    </recommendedName>
</protein>
<dbReference type="InterPro" id="IPR050553">
    <property type="entry name" value="Thioredoxin_ResA/DsbE_sf"/>
</dbReference>
<feature type="signal peptide" evidence="4">
    <location>
        <begin position="1"/>
        <end position="19"/>
    </location>
</feature>
<dbReference type="PANTHER" id="PTHR42852:SF13">
    <property type="entry name" value="PROTEIN DIPZ"/>
    <property type="match status" value="1"/>
</dbReference>
<sequence>MKKIMMLCLVALVVLQAQAQEYKISGTIKGLDQLNGNIFIEDENAERGFRIDSVRFDKGAFSYTGVINEPTVVTMSFRSLLKMAGRGYIPTKCVLLSYVAFPGADIKVNGEAKDFCDAYPSGDAENEILAKFYSQTSPLTNEAVNIMLKHAKDTTLSAELKKADEKRGDELNSKIEKLRVDFLAKHASSIAGLWLMEDMIIRSQIEMSQVAELMEKVDADKYKDLSYYKTLASRVKGYKETGIGMKAPAIAGMNTQDGKDFDLKMLHGKYVIIDFWGTWCGACLAGVPEMKKFRDAHADRLQIVGVAKDDNLEKVQKCMEKKEMNWPNILVGKDDQDFVAKYNVQGYPTKILLDRSGKILLRSVGEGEEFYQEVEKLIQ</sequence>
<dbReference type="PANTHER" id="PTHR42852">
    <property type="entry name" value="THIOL:DISULFIDE INTERCHANGE PROTEIN DSBE"/>
    <property type="match status" value="1"/>
</dbReference>
<proteinExistence type="predicted"/>
<dbReference type="GO" id="GO:0016491">
    <property type="term" value="F:oxidoreductase activity"/>
    <property type="evidence" value="ECO:0007669"/>
    <property type="project" value="InterPro"/>
</dbReference>
<dbReference type="AlphaFoldDB" id="A0A2N3I0V6"/>
<evidence type="ECO:0000256" key="1">
    <source>
        <dbReference type="ARBA" id="ARBA00004196"/>
    </source>
</evidence>
<dbReference type="GO" id="GO:0017004">
    <property type="term" value="P:cytochrome complex assembly"/>
    <property type="evidence" value="ECO:0007669"/>
    <property type="project" value="UniProtKB-KW"/>
</dbReference>
<dbReference type="SUPFAM" id="SSF52833">
    <property type="entry name" value="Thioredoxin-like"/>
    <property type="match status" value="1"/>
</dbReference>
<feature type="domain" description="Thioredoxin" evidence="5">
    <location>
        <begin position="241"/>
        <end position="379"/>
    </location>
</feature>
<evidence type="ECO:0000259" key="5">
    <source>
        <dbReference type="PROSITE" id="PS51352"/>
    </source>
</evidence>
<keyword evidence="3" id="KW-0676">Redox-active center</keyword>
<dbReference type="OrthoDB" id="9794348at2"/>
<dbReference type="InterPro" id="IPR036249">
    <property type="entry name" value="Thioredoxin-like_sf"/>
</dbReference>
<comment type="subcellular location">
    <subcellularLocation>
        <location evidence="1">Cell envelope</location>
    </subcellularLocation>
</comment>
<dbReference type="Pfam" id="PF08534">
    <property type="entry name" value="Redoxin"/>
    <property type="match status" value="1"/>
</dbReference>
<dbReference type="GO" id="GO:0030313">
    <property type="term" value="C:cell envelope"/>
    <property type="evidence" value="ECO:0007669"/>
    <property type="project" value="UniProtKB-SubCell"/>
</dbReference>
<evidence type="ECO:0000313" key="7">
    <source>
        <dbReference type="Proteomes" id="UP000233535"/>
    </source>
</evidence>
<dbReference type="InterPro" id="IPR017937">
    <property type="entry name" value="Thioredoxin_CS"/>
</dbReference>
<dbReference type="InterPro" id="IPR025380">
    <property type="entry name" value="DUF4369"/>
</dbReference>
<dbReference type="Pfam" id="PF14289">
    <property type="entry name" value="DUF4369"/>
    <property type="match status" value="1"/>
</dbReference>
<dbReference type="InterPro" id="IPR013766">
    <property type="entry name" value="Thioredoxin_domain"/>
</dbReference>
<accession>A0A2N3I0V6</accession>
<organism evidence="6 7">
    <name type="scientific">Labilibaculum filiforme</name>
    <dbReference type="NCBI Taxonomy" id="1940526"/>
    <lineage>
        <taxon>Bacteria</taxon>
        <taxon>Pseudomonadati</taxon>
        <taxon>Bacteroidota</taxon>
        <taxon>Bacteroidia</taxon>
        <taxon>Marinilabiliales</taxon>
        <taxon>Marinifilaceae</taxon>
        <taxon>Labilibaculum</taxon>
    </lineage>
</organism>
<keyword evidence="2" id="KW-0201">Cytochrome c-type biogenesis</keyword>
<dbReference type="InterPro" id="IPR013740">
    <property type="entry name" value="Redoxin"/>
</dbReference>
<dbReference type="EMBL" id="MVDD01000004">
    <property type="protein sequence ID" value="PKQ63931.1"/>
    <property type="molecule type" value="Genomic_DNA"/>
</dbReference>
<comment type="caution">
    <text evidence="6">The sequence shown here is derived from an EMBL/GenBank/DDBJ whole genome shotgun (WGS) entry which is preliminary data.</text>
</comment>
<evidence type="ECO:0000256" key="2">
    <source>
        <dbReference type="ARBA" id="ARBA00022748"/>
    </source>
</evidence>